<reference evidence="7" key="1">
    <citation type="submission" date="2019-05" db="EMBL/GenBank/DDBJ databases">
        <authorList>
            <person name="Piombo E."/>
        </authorList>
    </citation>
    <scope>NUCLEOTIDE SEQUENCE</scope>
    <source>
        <strain evidence="7">C2S</strain>
    </source>
</reference>
<protein>
    <recommendedName>
        <fullName evidence="9">Membrane protein, peroxisomal</fullName>
    </recommendedName>
</protein>
<dbReference type="GO" id="GO:0005778">
    <property type="term" value="C:peroxisomal membrane"/>
    <property type="evidence" value="ECO:0007669"/>
    <property type="project" value="TreeGrafter"/>
</dbReference>
<comment type="subcellular location">
    <subcellularLocation>
        <location evidence="1">Membrane</location>
        <topology evidence="1">Multi-pass membrane protein</topology>
    </subcellularLocation>
</comment>
<evidence type="ECO:0000256" key="1">
    <source>
        <dbReference type="ARBA" id="ARBA00004141"/>
    </source>
</evidence>
<evidence type="ECO:0000256" key="5">
    <source>
        <dbReference type="ARBA" id="ARBA00023136"/>
    </source>
</evidence>
<feature type="transmembrane region" description="Helical" evidence="6">
    <location>
        <begin position="109"/>
        <end position="133"/>
    </location>
</feature>
<evidence type="ECO:0000256" key="3">
    <source>
        <dbReference type="ARBA" id="ARBA00022692"/>
    </source>
</evidence>
<keyword evidence="3 6" id="KW-0812">Transmembrane</keyword>
<comment type="caution">
    <text evidence="7">The sequence shown here is derived from an EMBL/GenBank/DDBJ whole genome shotgun (WGS) entry which is preliminary data.</text>
</comment>
<proteinExistence type="inferred from homology"/>
<dbReference type="EMBL" id="CABFJX010000001">
    <property type="protein sequence ID" value="VTT55123.1"/>
    <property type="molecule type" value="Genomic_DNA"/>
</dbReference>
<feature type="transmembrane region" description="Helical" evidence="6">
    <location>
        <begin position="174"/>
        <end position="193"/>
    </location>
</feature>
<evidence type="ECO:0000313" key="8">
    <source>
        <dbReference type="Proteomes" id="UP000760494"/>
    </source>
</evidence>
<name>A0A9Q9R911_FUSFU</name>
<dbReference type="Pfam" id="PF04117">
    <property type="entry name" value="Mpv17_PMP22"/>
    <property type="match status" value="1"/>
</dbReference>
<evidence type="ECO:0000256" key="2">
    <source>
        <dbReference type="ARBA" id="ARBA00006824"/>
    </source>
</evidence>
<dbReference type="PANTHER" id="PTHR11266:SF93">
    <property type="entry name" value="INTEGRAL MEMBRANE PROTEIN 25D9-6"/>
    <property type="match status" value="1"/>
</dbReference>
<keyword evidence="5 6" id="KW-0472">Membrane</keyword>
<dbReference type="PANTHER" id="PTHR11266">
    <property type="entry name" value="PEROXISOMAL MEMBRANE PROTEIN 2, PXMP2 MPV17"/>
    <property type="match status" value="1"/>
</dbReference>
<dbReference type="AlphaFoldDB" id="A0A9Q9R911"/>
<sequence>MSSLTHSPNGKPTIDAKALLGVCFECFAYLKQLQSKPLRTKMLTQGSLSALTEIVASWFAYGLPGHGPTITARVPQMAFYGACIAAPLTHFLNTTLQRSLPGRVVLQNLITMLLFFPIQNAVYLASMAVIAGARTTEQARAAVRAGLVPMTKAMCAMHPVLITIATVFVPKEAWAPFFSLVGFCLGTFFNTMAKKRRVAAAAAASKKES</sequence>
<evidence type="ECO:0000313" key="7">
    <source>
        <dbReference type="EMBL" id="VTT55123.1"/>
    </source>
</evidence>
<feature type="transmembrane region" description="Helical" evidence="6">
    <location>
        <begin position="145"/>
        <end position="168"/>
    </location>
</feature>
<evidence type="ECO:0008006" key="9">
    <source>
        <dbReference type="Google" id="ProtNLM"/>
    </source>
</evidence>
<accession>A0A9Q9R911</accession>
<evidence type="ECO:0000256" key="4">
    <source>
        <dbReference type="ARBA" id="ARBA00022989"/>
    </source>
</evidence>
<organism evidence="7 8">
    <name type="scientific">Fusarium fujikuroi</name>
    <name type="common">Bakanae and foot rot disease fungus</name>
    <name type="synonym">Gibberella fujikuroi</name>
    <dbReference type="NCBI Taxonomy" id="5127"/>
    <lineage>
        <taxon>Eukaryota</taxon>
        <taxon>Fungi</taxon>
        <taxon>Dikarya</taxon>
        <taxon>Ascomycota</taxon>
        <taxon>Pezizomycotina</taxon>
        <taxon>Sordariomycetes</taxon>
        <taxon>Hypocreomycetidae</taxon>
        <taxon>Hypocreales</taxon>
        <taxon>Nectriaceae</taxon>
        <taxon>Fusarium</taxon>
        <taxon>Fusarium fujikuroi species complex</taxon>
    </lineage>
</organism>
<comment type="similarity">
    <text evidence="2 6">Belongs to the peroxisomal membrane protein PXMP2/4 family.</text>
</comment>
<gene>
    <name evidence="7" type="ORF">C2S_11</name>
</gene>
<dbReference type="InterPro" id="IPR007248">
    <property type="entry name" value="Mpv17_PMP22"/>
</dbReference>
<keyword evidence="4 6" id="KW-1133">Transmembrane helix</keyword>
<evidence type="ECO:0000256" key="6">
    <source>
        <dbReference type="RuleBase" id="RU363053"/>
    </source>
</evidence>
<dbReference type="Proteomes" id="UP000760494">
    <property type="component" value="Unassembled WGS sequence"/>
</dbReference>